<evidence type="ECO:0000313" key="2">
    <source>
        <dbReference type="Proteomes" id="UP000184088"/>
    </source>
</evidence>
<dbReference type="EMBL" id="FQVH01000032">
    <property type="protein sequence ID" value="SHF61557.1"/>
    <property type="molecule type" value="Genomic_DNA"/>
</dbReference>
<reference evidence="1 2" key="1">
    <citation type="submission" date="2016-11" db="EMBL/GenBank/DDBJ databases">
        <authorList>
            <person name="Jaros S."/>
            <person name="Januszkiewicz K."/>
            <person name="Wedrychowicz H."/>
        </authorList>
    </citation>
    <scope>NUCLEOTIDE SEQUENCE [LARGE SCALE GENOMIC DNA]</scope>
    <source>
        <strain evidence="1 2">DSM 17918</strain>
    </source>
</reference>
<dbReference type="OrthoDB" id="2876964at2"/>
<accession>A0A1M5D3W5</accession>
<gene>
    <name evidence="1" type="ORF">SAMN02746089_02257</name>
</gene>
<sequence length="223" mass="26440">MDKIYLERYEYLGYARYICTSCNHCTSKMGISYCSIKMRGCCSYFPKFELIDIHRMVKSVDGLQVLKRIVDNPGTVIYNYYLHAKGYFDREGYLEYLKNGPEDDGIKDKTIFFRACPFVKSGYGCTLPPVYRNYVCNFYICDEVMSNVDKKEVMQQYIEERSRYARWVEWENMSLERILSEHHLNFRCDFEGTIKLLQEIPLDIYEFPALEEINVIGMNEKDA</sequence>
<evidence type="ECO:0000313" key="1">
    <source>
        <dbReference type="EMBL" id="SHF61557.1"/>
    </source>
</evidence>
<proteinExistence type="predicted"/>
<dbReference type="Proteomes" id="UP000184088">
    <property type="component" value="Unassembled WGS sequence"/>
</dbReference>
<dbReference type="RefSeq" id="WP_073345404.1">
    <property type="nucleotide sequence ID" value="NZ_FQVH01000032.1"/>
</dbReference>
<keyword evidence="2" id="KW-1185">Reference proteome</keyword>
<organism evidence="1 2">
    <name type="scientific">Caldanaerobius fijiensis DSM 17918</name>
    <dbReference type="NCBI Taxonomy" id="1121256"/>
    <lineage>
        <taxon>Bacteria</taxon>
        <taxon>Bacillati</taxon>
        <taxon>Bacillota</taxon>
        <taxon>Clostridia</taxon>
        <taxon>Thermoanaerobacterales</taxon>
        <taxon>Thermoanaerobacteraceae</taxon>
        <taxon>Caldanaerobius</taxon>
    </lineage>
</organism>
<protein>
    <submittedName>
        <fullName evidence="1">Uncharacterized protein</fullName>
    </submittedName>
</protein>
<name>A0A1M5D3W5_9THEO</name>
<dbReference type="AlphaFoldDB" id="A0A1M5D3W5"/>